<gene>
    <name evidence="2" type="ORF">NDU88_006989</name>
</gene>
<dbReference type="Proteomes" id="UP001066276">
    <property type="component" value="Chromosome 5"/>
</dbReference>
<dbReference type="AlphaFoldDB" id="A0AAV7RTL7"/>
<evidence type="ECO:0000256" key="1">
    <source>
        <dbReference type="SAM" id="MobiDB-lite"/>
    </source>
</evidence>
<proteinExistence type="predicted"/>
<name>A0AAV7RTL7_PLEWA</name>
<keyword evidence="3" id="KW-1185">Reference proteome</keyword>
<evidence type="ECO:0000313" key="2">
    <source>
        <dbReference type="EMBL" id="KAJ1154235.1"/>
    </source>
</evidence>
<sequence>MCPRDWAWNADSRGGAAGWARPALELCRSRRAASRVPLRGSASRVSTSRAAGSTSVQSTTLDPLDQEQLLDGKGPVLAKRQARGRKKEGKRTNIKMLSQPLGGGGGDDEEKLQGRSFFREEVRNNSKKVKIKQKTSIVEAKVTLFQWAYFKALPLVTPIASTQMEQERRQDLPPWKDLELEKEGTISPYRWNHSGMKIIAIVRVRSKHDNLQLRHRKVIDSLRNDKNIIIKKSDKGGNVVILSRDKYIKEGLRQLQDKKNYSIARRDEMREVKRKVFEKLDEWKDQGLIE</sequence>
<feature type="region of interest" description="Disordered" evidence="1">
    <location>
        <begin position="78"/>
        <end position="110"/>
    </location>
</feature>
<feature type="region of interest" description="Disordered" evidence="1">
    <location>
        <begin position="30"/>
        <end position="62"/>
    </location>
</feature>
<dbReference type="EMBL" id="JANPWB010000009">
    <property type="protein sequence ID" value="KAJ1154235.1"/>
    <property type="molecule type" value="Genomic_DNA"/>
</dbReference>
<organism evidence="2 3">
    <name type="scientific">Pleurodeles waltl</name>
    <name type="common">Iberian ribbed newt</name>
    <dbReference type="NCBI Taxonomy" id="8319"/>
    <lineage>
        <taxon>Eukaryota</taxon>
        <taxon>Metazoa</taxon>
        <taxon>Chordata</taxon>
        <taxon>Craniata</taxon>
        <taxon>Vertebrata</taxon>
        <taxon>Euteleostomi</taxon>
        <taxon>Amphibia</taxon>
        <taxon>Batrachia</taxon>
        <taxon>Caudata</taxon>
        <taxon>Salamandroidea</taxon>
        <taxon>Salamandridae</taxon>
        <taxon>Pleurodelinae</taxon>
        <taxon>Pleurodeles</taxon>
    </lineage>
</organism>
<evidence type="ECO:0000313" key="3">
    <source>
        <dbReference type="Proteomes" id="UP001066276"/>
    </source>
</evidence>
<feature type="compositionally biased region" description="Polar residues" evidence="1">
    <location>
        <begin position="43"/>
        <end position="61"/>
    </location>
</feature>
<protein>
    <submittedName>
        <fullName evidence="2">Uncharacterized protein</fullName>
    </submittedName>
</protein>
<comment type="caution">
    <text evidence="2">The sequence shown here is derived from an EMBL/GenBank/DDBJ whole genome shotgun (WGS) entry which is preliminary data.</text>
</comment>
<accession>A0AAV7RTL7</accession>
<feature type="compositionally biased region" description="Basic residues" evidence="1">
    <location>
        <begin position="80"/>
        <end position="93"/>
    </location>
</feature>
<reference evidence="2" key="1">
    <citation type="journal article" date="2022" name="bioRxiv">
        <title>Sequencing and chromosome-scale assembly of the giantPleurodeles waltlgenome.</title>
        <authorList>
            <person name="Brown T."/>
            <person name="Elewa A."/>
            <person name="Iarovenko S."/>
            <person name="Subramanian E."/>
            <person name="Araus A.J."/>
            <person name="Petzold A."/>
            <person name="Susuki M."/>
            <person name="Suzuki K.-i.T."/>
            <person name="Hayashi T."/>
            <person name="Toyoda A."/>
            <person name="Oliveira C."/>
            <person name="Osipova E."/>
            <person name="Leigh N.D."/>
            <person name="Simon A."/>
            <person name="Yun M.H."/>
        </authorList>
    </citation>
    <scope>NUCLEOTIDE SEQUENCE</scope>
    <source>
        <strain evidence="2">20211129_DDA</strain>
        <tissue evidence="2">Liver</tissue>
    </source>
</reference>